<organism evidence="2 3">
    <name type="scientific">Nyssa sinensis</name>
    <dbReference type="NCBI Taxonomy" id="561372"/>
    <lineage>
        <taxon>Eukaryota</taxon>
        <taxon>Viridiplantae</taxon>
        <taxon>Streptophyta</taxon>
        <taxon>Embryophyta</taxon>
        <taxon>Tracheophyta</taxon>
        <taxon>Spermatophyta</taxon>
        <taxon>Magnoliopsida</taxon>
        <taxon>eudicotyledons</taxon>
        <taxon>Gunneridae</taxon>
        <taxon>Pentapetalae</taxon>
        <taxon>asterids</taxon>
        <taxon>Cornales</taxon>
        <taxon>Nyssaceae</taxon>
        <taxon>Nyssa</taxon>
    </lineage>
</organism>
<gene>
    <name evidence="2" type="ORF">F0562_022605</name>
</gene>
<feature type="region of interest" description="Disordered" evidence="1">
    <location>
        <begin position="61"/>
        <end position="91"/>
    </location>
</feature>
<keyword evidence="3" id="KW-1185">Reference proteome</keyword>
<reference evidence="2 3" key="1">
    <citation type="submission" date="2019-09" db="EMBL/GenBank/DDBJ databases">
        <title>A chromosome-level genome assembly of the Chinese tupelo Nyssa sinensis.</title>
        <authorList>
            <person name="Yang X."/>
            <person name="Kang M."/>
            <person name="Yang Y."/>
            <person name="Xiong H."/>
            <person name="Wang M."/>
            <person name="Zhang Z."/>
            <person name="Wang Z."/>
            <person name="Wu H."/>
            <person name="Ma T."/>
            <person name="Liu J."/>
            <person name="Xi Z."/>
        </authorList>
    </citation>
    <scope>NUCLEOTIDE SEQUENCE [LARGE SCALE GENOMIC DNA]</scope>
    <source>
        <strain evidence="2">J267</strain>
        <tissue evidence="2">Leaf</tissue>
    </source>
</reference>
<feature type="region of interest" description="Disordered" evidence="1">
    <location>
        <begin position="135"/>
        <end position="193"/>
    </location>
</feature>
<evidence type="ECO:0000313" key="2">
    <source>
        <dbReference type="EMBL" id="KAA8544593.1"/>
    </source>
</evidence>
<sequence length="203" mass="21827">MTQRILLYQCKLLDPPTKSHLQVGSSNVALDTKVVLTTPPANHAPQEVHAVVVTEIGNHDKEASNASHVQEGSQTHHVTMQGRKRQQDQSPVLSWADGVEQGEFIPQAALNLEQDFGGFSYDCSFMREPELATLNSSQEAGTHERGGRKSHSLARAAPSMASRSGQSGPSTTQAHCMSSGDTRKADPTAWNGGTQMLGHVAAY</sequence>
<protein>
    <submittedName>
        <fullName evidence="2">Uncharacterized protein</fullName>
    </submittedName>
</protein>
<proteinExistence type="predicted"/>
<evidence type="ECO:0000313" key="3">
    <source>
        <dbReference type="Proteomes" id="UP000325577"/>
    </source>
</evidence>
<feature type="compositionally biased region" description="Polar residues" evidence="1">
    <location>
        <begin position="64"/>
        <end position="78"/>
    </location>
</feature>
<name>A0A5J5BN72_9ASTE</name>
<evidence type="ECO:0000256" key="1">
    <source>
        <dbReference type="SAM" id="MobiDB-lite"/>
    </source>
</evidence>
<dbReference type="EMBL" id="CM018034">
    <property type="protein sequence ID" value="KAA8544593.1"/>
    <property type="molecule type" value="Genomic_DNA"/>
</dbReference>
<dbReference type="Proteomes" id="UP000325577">
    <property type="component" value="Linkage Group LG11"/>
</dbReference>
<dbReference type="AlphaFoldDB" id="A0A5J5BN72"/>
<feature type="compositionally biased region" description="Polar residues" evidence="1">
    <location>
        <begin position="161"/>
        <end position="180"/>
    </location>
</feature>
<accession>A0A5J5BN72</accession>